<dbReference type="PROSITE" id="PS50067">
    <property type="entry name" value="KINESIN_MOTOR_2"/>
    <property type="match status" value="1"/>
</dbReference>
<feature type="binding site" evidence="9">
    <location>
        <begin position="126"/>
        <end position="133"/>
    </location>
    <ligand>
        <name>ATP</name>
        <dbReference type="ChEBI" id="CHEBI:30616"/>
    </ligand>
</feature>
<evidence type="ECO:0000256" key="2">
    <source>
        <dbReference type="ARBA" id="ARBA00022490"/>
    </source>
</evidence>
<dbReference type="EMBL" id="HBNR01055911">
    <property type="protein sequence ID" value="CAE4622571.1"/>
    <property type="molecule type" value="Transcribed_RNA"/>
</dbReference>
<evidence type="ECO:0000256" key="4">
    <source>
        <dbReference type="ARBA" id="ARBA00022741"/>
    </source>
</evidence>
<keyword evidence="4 9" id="KW-0547">Nucleotide-binding</keyword>
<evidence type="ECO:0000256" key="7">
    <source>
        <dbReference type="ARBA" id="ARBA00023212"/>
    </source>
</evidence>
<dbReference type="Pfam" id="PF00225">
    <property type="entry name" value="Kinesin"/>
    <property type="match status" value="1"/>
</dbReference>
<feature type="region of interest" description="Disordered" evidence="11">
    <location>
        <begin position="1"/>
        <end position="34"/>
    </location>
</feature>
<evidence type="ECO:0000313" key="13">
    <source>
        <dbReference type="EMBL" id="CAE4622571.1"/>
    </source>
</evidence>
<organism evidence="13">
    <name type="scientific">Alexandrium monilatum</name>
    <dbReference type="NCBI Taxonomy" id="311494"/>
    <lineage>
        <taxon>Eukaryota</taxon>
        <taxon>Sar</taxon>
        <taxon>Alveolata</taxon>
        <taxon>Dinophyceae</taxon>
        <taxon>Gonyaulacales</taxon>
        <taxon>Pyrocystaceae</taxon>
        <taxon>Alexandrium</taxon>
    </lineage>
</organism>
<feature type="compositionally biased region" description="Basic and acidic residues" evidence="11">
    <location>
        <begin position="1"/>
        <end position="27"/>
    </location>
</feature>
<evidence type="ECO:0000256" key="5">
    <source>
        <dbReference type="ARBA" id="ARBA00022840"/>
    </source>
</evidence>
<dbReference type="GO" id="GO:0008574">
    <property type="term" value="F:plus-end-directed microtubule motor activity"/>
    <property type="evidence" value="ECO:0007669"/>
    <property type="project" value="TreeGrafter"/>
</dbReference>
<keyword evidence="6 9" id="KW-0505">Motor protein</keyword>
<keyword evidence="7" id="KW-0206">Cytoskeleton</keyword>
<dbReference type="PANTHER" id="PTHR47970:SF12">
    <property type="entry name" value="KINESIN FAMILY MEMBER 11"/>
    <property type="match status" value="1"/>
</dbReference>
<dbReference type="InterPro" id="IPR027417">
    <property type="entry name" value="P-loop_NTPase"/>
</dbReference>
<keyword evidence="10" id="KW-0175">Coiled coil</keyword>
<feature type="region of interest" description="Disordered" evidence="11">
    <location>
        <begin position="1460"/>
        <end position="1508"/>
    </location>
</feature>
<feature type="coiled-coil region" evidence="10">
    <location>
        <begin position="423"/>
        <end position="478"/>
    </location>
</feature>
<dbReference type="GO" id="GO:0090307">
    <property type="term" value="P:mitotic spindle assembly"/>
    <property type="evidence" value="ECO:0007669"/>
    <property type="project" value="TreeGrafter"/>
</dbReference>
<dbReference type="Gene3D" id="3.40.850.10">
    <property type="entry name" value="Kinesin motor domain"/>
    <property type="match status" value="1"/>
</dbReference>
<dbReference type="GO" id="GO:0051231">
    <property type="term" value="P:spindle elongation"/>
    <property type="evidence" value="ECO:0007669"/>
    <property type="project" value="TreeGrafter"/>
</dbReference>
<evidence type="ECO:0000259" key="12">
    <source>
        <dbReference type="PROSITE" id="PS50067"/>
    </source>
</evidence>
<feature type="domain" description="Kinesin motor" evidence="12">
    <location>
        <begin position="39"/>
        <end position="389"/>
    </location>
</feature>
<feature type="compositionally biased region" description="Low complexity" evidence="11">
    <location>
        <begin position="293"/>
        <end position="308"/>
    </location>
</feature>
<dbReference type="InterPro" id="IPR001752">
    <property type="entry name" value="Kinesin_motor_dom"/>
</dbReference>
<dbReference type="GO" id="GO:0005524">
    <property type="term" value="F:ATP binding"/>
    <property type="evidence" value="ECO:0007669"/>
    <property type="project" value="UniProtKB-UniRule"/>
</dbReference>
<protein>
    <recommendedName>
        <fullName evidence="12">Kinesin motor domain-containing protein</fullName>
    </recommendedName>
</protein>
<dbReference type="SMART" id="SM00129">
    <property type="entry name" value="KISc"/>
    <property type="match status" value="1"/>
</dbReference>
<feature type="coiled-coil region" evidence="10">
    <location>
        <begin position="611"/>
        <end position="671"/>
    </location>
</feature>
<dbReference type="InterPro" id="IPR047149">
    <property type="entry name" value="KIF11-like"/>
</dbReference>
<reference evidence="13" key="1">
    <citation type="submission" date="2021-01" db="EMBL/GenBank/DDBJ databases">
        <authorList>
            <person name="Corre E."/>
            <person name="Pelletier E."/>
            <person name="Niang G."/>
            <person name="Scheremetjew M."/>
            <person name="Finn R."/>
            <person name="Kale V."/>
            <person name="Holt S."/>
            <person name="Cochrane G."/>
            <person name="Meng A."/>
            <person name="Brown T."/>
            <person name="Cohen L."/>
        </authorList>
    </citation>
    <scope>NUCLEOTIDE SEQUENCE</scope>
    <source>
        <strain evidence="13">CCMP3105</strain>
    </source>
</reference>
<evidence type="ECO:0000256" key="11">
    <source>
        <dbReference type="SAM" id="MobiDB-lite"/>
    </source>
</evidence>
<feature type="region of interest" description="Disordered" evidence="11">
    <location>
        <begin position="293"/>
        <end position="312"/>
    </location>
</feature>
<evidence type="ECO:0000256" key="3">
    <source>
        <dbReference type="ARBA" id="ARBA00022701"/>
    </source>
</evidence>
<dbReference type="PROSITE" id="PS00411">
    <property type="entry name" value="KINESIN_MOTOR_1"/>
    <property type="match status" value="1"/>
</dbReference>
<keyword evidence="5 9" id="KW-0067">ATP-binding</keyword>
<keyword evidence="3" id="KW-0493">Microtubule</keyword>
<evidence type="ECO:0000256" key="8">
    <source>
        <dbReference type="ARBA" id="ARBA00034704"/>
    </source>
</evidence>
<keyword evidence="2" id="KW-0963">Cytoplasm</keyword>
<dbReference type="FunFam" id="3.40.850.10:FF:000019">
    <property type="entry name" value="Kinesin-like protein KIN-5D"/>
    <property type="match status" value="1"/>
</dbReference>
<comment type="similarity">
    <text evidence="8">Belongs to the TRAFAC class myosin-kinesin ATPase superfamily. Kinesin family. KIN-5/BimC subfamily.</text>
</comment>
<dbReference type="GO" id="GO:0072686">
    <property type="term" value="C:mitotic spindle"/>
    <property type="evidence" value="ECO:0007669"/>
    <property type="project" value="TreeGrafter"/>
</dbReference>
<dbReference type="GO" id="GO:0007018">
    <property type="term" value="P:microtubule-based movement"/>
    <property type="evidence" value="ECO:0007669"/>
    <property type="project" value="InterPro"/>
</dbReference>
<feature type="coiled-coil region" evidence="10">
    <location>
        <begin position="998"/>
        <end position="1025"/>
    </location>
</feature>
<gene>
    <name evidence="13" type="ORF">AMON00008_LOCUS39322</name>
</gene>
<dbReference type="GO" id="GO:0008017">
    <property type="term" value="F:microtubule binding"/>
    <property type="evidence" value="ECO:0007669"/>
    <property type="project" value="InterPro"/>
</dbReference>
<feature type="coiled-coil region" evidence="10">
    <location>
        <begin position="891"/>
        <end position="932"/>
    </location>
</feature>
<dbReference type="PANTHER" id="PTHR47970">
    <property type="entry name" value="KINESIN-LIKE PROTEIN KIF11"/>
    <property type="match status" value="1"/>
</dbReference>
<evidence type="ECO:0000256" key="9">
    <source>
        <dbReference type="PROSITE-ProRule" id="PRU00283"/>
    </source>
</evidence>
<name>A0A7S4RSJ0_9DINO</name>
<dbReference type="InterPro" id="IPR036961">
    <property type="entry name" value="Kinesin_motor_dom_sf"/>
</dbReference>
<proteinExistence type="inferred from homology"/>
<evidence type="ECO:0000256" key="6">
    <source>
        <dbReference type="ARBA" id="ARBA00023175"/>
    </source>
</evidence>
<dbReference type="SUPFAM" id="SSF52540">
    <property type="entry name" value="P-loop containing nucleoside triphosphate hydrolases"/>
    <property type="match status" value="1"/>
</dbReference>
<evidence type="ECO:0000256" key="1">
    <source>
        <dbReference type="ARBA" id="ARBA00004245"/>
    </source>
</evidence>
<sequence>MAALRRDGSVPRKEAAATCGEDRDRRRPCLPADQPPASGVKVVCRLRPMNEREKKVGTVPAATASTERREVSVVRMLGGTRKVVSNFHFDGVLTSFSSQSEVYQSTLSPLIGEVLAGYEATAFAYGQTGTGKTYTMEGEVESDEGRGLVPRAAAAVIDALSGGKYTDYSVTVSYLEIYNEELSDLLAPPHMQQQKLDLKDGGGGRGVCCQGLSEVPVSSVNDILELVHRAQERRRVAETRINARSSRSHSIFTMKVRCRRAVSTGELENVGKLHLVDLAGSECAKKATPAVEAGAPAAGARPAGQAGLAEEERERKSINQSLLTLGRVITALRDGSGRVPYRDSKLTRLLQDSLGGKCKTVIIATISPALGAVEETISTLTYAEQASGIQNRPVASSLLRSLRYANGEVKGDGSGTGQGTCDFAELEMKVAYLTQEVEEAQAALARKYREAQEQAERAQCAEERLADVEEQLDTARLSIEEGSFVRAKLASFGDHQSEVASQLATAFRAASAHGEVLAGRLTEEQGEILASRRQARELLAAAEVEGSALARSSGERVADASKALGETHAAHAAATGAARGASQEQQQVLLQLLASVKDSGAKLTKQLGSLSAEARKALEQEQEQFANALDTIESAASSVIAVEGKVKADTAAATARDVEALGKQADALREELGAGREATEAGTAQLVQDISAARQTAKTGNELACKRLRGSIQDPLAGHEASLQESARLAGAHAAAMAALGDASKQDAQQAALRRRALLDALAAASAAHGSSATARPQALGRANEAVREALGSHAKTVDASLTSVSSRLGVTKTDLAEVMRRGQCALSSAMAGADAKLTSAWREEVARLEKLQATLTAAAREQRAGHAAEAVQRAAAEAAQALTASLAAAVEELTVARDNIAGQVAELQQQRAAEQEIVDMLKQQREALQADVASQHSTLESVRRELGAARAEVVSLREGQQERRAKALEAIQAAVSAELGALGEALGAGAGVVEGHLAAAGDLAKSAEEAAAAAEERNSKLGLEVGAAAGEWSQAVGRSCGAVSAAQERARGAAEAVEAASSAASSALVGLGAEGAKWGEACDRVSGLIDDASEQRGGLSSALEALRPEWQASHDHALEGTAAWQEGCSRIDEQLAVVAADVASAARELEGLREGVAVRCGEAEAAAGEWRCDGEAHTTALKEVASLGDGMAVEAAEAEKRRSDETERRGAEAQDLSLRAGQAVSEAGMIVAAAAAHAETVPVDFAAGDMAMASAAATVEVLSNKAAAAFAAGANGIAALRSSQAAAAQGVCEAVTAQADKAANFAKLSATMTENYRKAAAAGLESSRQRWCHGDEAREALLGALGVAAEAAGTSAEKAVAASGERLRVELAAGEGAKDRADKALAALASGTEAGLGRLQSALRSGLSDRPLLAFSDELQAVPAHPEAAAWPQIEALPRPSEEQLAAEFHRAKGRETDFTLAENVGQPKPVPARANSEKKLSAKEAWGASGDAAGPLPRRALAEINS</sequence>
<accession>A0A7S4RSJ0</accession>
<dbReference type="PRINTS" id="PR00380">
    <property type="entry name" value="KINESINHEAVY"/>
</dbReference>
<dbReference type="GO" id="GO:0005876">
    <property type="term" value="C:spindle microtubule"/>
    <property type="evidence" value="ECO:0007669"/>
    <property type="project" value="TreeGrafter"/>
</dbReference>
<evidence type="ECO:0000256" key="10">
    <source>
        <dbReference type="SAM" id="Coils"/>
    </source>
</evidence>
<comment type="subcellular location">
    <subcellularLocation>
        <location evidence="1">Cytoplasm</location>
        <location evidence="1">Cytoskeleton</location>
    </subcellularLocation>
</comment>
<dbReference type="InterPro" id="IPR019821">
    <property type="entry name" value="Kinesin_motor_CS"/>
</dbReference>